<dbReference type="InterPro" id="IPR000323">
    <property type="entry name" value="Cu2_ascorb_mOase_N"/>
</dbReference>
<reference evidence="13" key="1">
    <citation type="journal article" date="2023" name="G3 (Bethesda)">
        <title>A reference genome for the long-term kleptoplast-retaining sea slug Elysia crispata morphotype clarki.</title>
        <authorList>
            <person name="Eastman K.E."/>
            <person name="Pendleton A.L."/>
            <person name="Shaikh M.A."/>
            <person name="Suttiyut T."/>
            <person name="Ogas R."/>
            <person name="Tomko P."/>
            <person name="Gavelis G."/>
            <person name="Widhalm J.R."/>
            <person name="Wisecaver J.H."/>
        </authorList>
    </citation>
    <scope>NUCLEOTIDE SEQUENCE</scope>
    <source>
        <strain evidence="13">ECLA1</strain>
    </source>
</reference>
<dbReference type="Gene3D" id="2.60.40.1210">
    <property type="entry name" value="Cellobiose dehydrogenase, cytochrome domain"/>
    <property type="match status" value="1"/>
</dbReference>
<feature type="domain" description="DOMON" evidence="12">
    <location>
        <begin position="75"/>
        <end position="188"/>
    </location>
</feature>
<dbReference type="SUPFAM" id="SSF49344">
    <property type="entry name" value="CBD9-like"/>
    <property type="match status" value="1"/>
</dbReference>
<dbReference type="GO" id="GO:0005615">
    <property type="term" value="C:extracellular space"/>
    <property type="evidence" value="ECO:0007669"/>
    <property type="project" value="TreeGrafter"/>
</dbReference>
<comment type="similarity">
    <text evidence="3">Belongs to the copper type II ascorbate-dependent monooxygenase family.</text>
</comment>
<comment type="caution">
    <text evidence="13">The sequence shown here is derived from an EMBL/GenBank/DDBJ whole genome shotgun (WGS) entry which is preliminary data.</text>
</comment>
<dbReference type="SUPFAM" id="SSF49742">
    <property type="entry name" value="PHM/PNGase F"/>
    <property type="match status" value="2"/>
</dbReference>
<comment type="subcellular location">
    <subcellularLocation>
        <location evidence="2">Membrane</location>
    </subcellularLocation>
</comment>
<evidence type="ECO:0000256" key="3">
    <source>
        <dbReference type="ARBA" id="ARBA00010676"/>
    </source>
</evidence>
<evidence type="ECO:0000256" key="2">
    <source>
        <dbReference type="ARBA" id="ARBA00004370"/>
    </source>
</evidence>
<name>A0AAE0Z8C6_9GAST</name>
<dbReference type="AlphaFoldDB" id="A0AAE0Z8C6"/>
<keyword evidence="6" id="KW-0560">Oxidoreductase</keyword>
<keyword evidence="11" id="KW-0325">Glycoprotein</keyword>
<dbReference type="CDD" id="cd09631">
    <property type="entry name" value="DOMON_DOH"/>
    <property type="match status" value="1"/>
</dbReference>
<protein>
    <recommendedName>
        <fullName evidence="12">DOMON domain-containing protein</fullName>
    </recommendedName>
</protein>
<keyword evidence="4" id="KW-0479">Metal-binding</keyword>
<evidence type="ECO:0000256" key="9">
    <source>
        <dbReference type="ARBA" id="ARBA00023136"/>
    </source>
</evidence>
<dbReference type="GO" id="GO:0030667">
    <property type="term" value="C:secretory granule membrane"/>
    <property type="evidence" value="ECO:0007669"/>
    <property type="project" value="TreeGrafter"/>
</dbReference>
<evidence type="ECO:0000256" key="6">
    <source>
        <dbReference type="ARBA" id="ARBA00023002"/>
    </source>
</evidence>
<dbReference type="FunFam" id="2.60.40.1210:FF:000001">
    <property type="entry name" value="Monooxygenase, DBH-like 1, like"/>
    <property type="match status" value="1"/>
</dbReference>
<dbReference type="Proteomes" id="UP001283361">
    <property type="component" value="Unassembled WGS sequence"/>
</dbReference>
<keyword evidence="7" id="KW-0186">Copper</keyword>
<evidence type="ECO:0000256" key="4">
    <source>
        <dbReference type="ARBA" id="ARBA00022723"/>
    </source>
</evidence>
<dbReference type="Gene3D" id="2.60.120.230">
    <property type="match status" value="1"/>
</dbReference>
<evidence type="ECO:0000256" key="5">
    <source>
        <dbReference type="ARBA" id="ARBA00022729"/>
    </source>
</evidence>
<dbReference type="InterPro" id="IPR028460">
    <property type="entry name" value="Tbh/DBH"/>
</dbReference>
<dbReference type="PANTHER" id="PTHR10157:SF23">
    <property type="entry name" value="MOXD1 HOMOLOG 1"/>
    <property type="match status" value="1"/>
</dbReference>
<evidence type="ECO:0000256" key="8">
    <source>
        <dbReference type="ARBA" id="ARBA00023033"/>
    </source>
</evidence>
<accession>A0AAE0Z8C6</accession>
<dbReference type="Pfam" id="PF03712">
    <property type="entry name" value="Cu2_monoox_C"/>
    <property type="match status" value="1"/>
</dbReference>
<dbReference type="InterPro" id="IPR024548">
    <property type="entry name" value="Cu2_monoox_C"/>
</dbReference>
<dbReference type="EMBL" id="JAWDGP010004412">
    <property type="protein sequence ID" value="KAK3764734.1"/>
    <property type="molecule type" value="Genomic_DNA"/>
</dbReference>
<keyword evidence="5" id="KW-0732">Signal</keyword>
<evidence type="ECO:0000313" key="13">
    <source>
        <dbReference type="EMBL" id="KAK3764734.1"/>
    </source>
</evidence>
<dbReference type="GO" id="GO:0006589">
    <property type="term" value="P:octopamine biosynthetic process"/>
    <property type="evidence" value="ECO:0007669"/>
    <property type="project" value="TreeGrafter"/>
</dbReference>
<evidence type="ECO:0000256" key="1">
    <source>
        <dbReference type="ARBA" id="ARBA00001973"/>
    </source>
</evidence>
<organism evidence="13 14">
    <name type="scientific">Elysia crispata</name>
    <name type="common">lettuce slug</name>
    <dbReference type="NCBI Taxonomy" id="231223"/>
    <lineage>
        <taxon>Eukaryota</taxon>
        <taxon>Metazoa</taxon>
        <taxon>Spiralia</taxon>
        <taxon>Lophotrochozoa</taxon>
        <taxon>Mollusca</taxon>
        <taxon>Gastropoda</taxon>
        <taxon>Heterobranchia</taxon>
        <taxon>Euthyneura</taxon>
        <taxon>Panpulmonata</taxon>
        <taxon>Sacoglossa</taxon>
        <taxon>Placobranchoidea</taxon>
        <taxon>Plakobranchidae</taxon>
        <taxon>Elysia</taxon>
    </lineage>
</organism>
<dbReference type="FunFam" id="2.60.120.230:FF:000001">
    <property type="entry name" value="Monooxygenase, DBH-like 1"/>
    <property type="match status" value="1"/>
</dbReference>
<dbReference type="FunFam" id="2.60.120.310:FF:000004">
    <property type="entry name" value="DBH-like monooxygenase protein 1"/>
    <property type="match status" value="1"/>
</dbReference>
<dbReference type="InterPro" id="IPR005018">
    <property type="entry name" value="DOMON_domain"/>
</dbReference>
<dbReference type="Pfam" id="PF03351">
    <property type="entry name" value="DOMON"/>
    <property type="match status" value="1"/>
</dbReference>
<dbReference type="Pfam" id="PF01082">
    <property type="entry name" value="Cu2_monooxygen"/>
    <property type="match status" value="1"/>
</dbReference>
<dbReference type="InterPro" id="IPR045266">
    <property type="entry name" value="DOH_DOMON"/>
</dbReference>
<proteinExistence type="inferred from homology"/>
<evidence type="ECO:0000256" key="7">
    <source>
        <dbReference type="ARBA" id="ARBA00023008"/>
    </source>
</evidence>
<dbReference type="PANTHER" id="PTHR10157">
    <property type="entry name" value="DOPAMINE BETA HYDROXYLASE RELATED"/>
    <property type="match status" value="1"/>
</dbReference>
<dbReference type="GO" id="GO:0042421">
    <property type="term" value="P:norepinephrine biosynthetic process"/>
    <property type="evidence" value="ECO:0007669"/>
    <property type="project" value="TreeGrafter"/>
</dbReference>
<dbReference type="InterPro" id="IPR008977">
    <property type="entry name" value="PHM/PNGase_F_dom_sf"/>
</dbReference>
<keyword evidence="14" id="KW-1185">Reference proteome</keyword>
<dbReference type="Gene3D" id="2.60.120.310">
    <property type="entry name" value="Copper type II, ascorbate-dependent monooxygenase, N-terminal domain"/>
    <property type="match status" value="1"/>
</dbReference>
<evidence type="ECO:0000256" key="10">
    <source>
        <dbReference type="ARBA" id="ARBA00023157"/>
    </source>
</evidence>
<sequence>MAFFKFHKAFRQAKKRLSLQIAMQFLGLLSFAIAMGVVEGVYVAQIGIAPDINSLDKILGPPPSESFPYHDQLTKDYTLYWNSNSTHIKLEMVVKTNGWVGFGISPKGAMKSSDVIIGWVKDGQVHFADRHAEGNFLPAKDLRQDWSLISGQETGQYTTLKVVRKLDTCDDQDMPVKVGTTRIIYAYGASDPTSDYAISYHGSTRGTKSLALLEPAESTKQKVKLPADVKTLEFTNRNFPVPSANTTYSCTTWKIPDLGEKHHVIKYEPIIQKGHETLVHHINLYYCEGKMNDKEPDAFTCYQGSLIEAHGCTHLFIAWTIGAKVFNYPSNVGFSLGGPGDPGYFLMETHYDNHNERNDYVDDSGLRLYLTRQLRKYDGGVMIVGVLIGPYQIIPPRESSFISTGLCDSSCFGESLGDKEIHVFANLLHAHRLAVKLRTRHFRNGTELPPIQEDTNYDFNYQETKMLEREIIIKKGDTLVVECEYDSSHRSQVSYGGYSSYQEMCLSGIVYYPKIQLTECTSRVLYKFPAEYAGRSPMDITQQLDWSNPKTHETFRRVLEVSPHAQFCHGSQGELKTNWQTVYVPKTDNPYQSPNMCPA</sequence>
<keyword evidence="8" id="KW-0503">Monooxygenase</keyword>
<dbReference type="GO" id="GO:0005507">
    <property type="term" value="F:copper ion binding"/>
    <property type="evidence" value="ECO:0007669"/>
    <property type="project" value="InterPro"/>
</dbReference>
<keyword evidence="10" id="KW-1015">Disulfide bond</keyword>
<dbReference type="InterPro" id="IPR036939">
    <property type="entry name" value="Cu2_ascorb_mOase_N_sf"/>
</dbReference>
<dbReference type="GO" id="GO:0004500">
    <property type="term" value="F:dopamine beta-monooxygenase activity"/>
    <property type="evidence" value="ECO:0007669"/>
    <property type="project" value="InterPro"/>
</dbReference>
<dbReference type="PROSITE" id="PS50836">
    <property type="entry name" value="DOMON"/>
    <property type="match status" value="1"/>
</dbReference>
<evidence type="ECO:0000259" key="12">
    <source>
        <dbReference type="PROSITE" id="PS50836"/>
    </source>
</evidence>
<dbReference type="GO" id="GO:0042420">
    <property type="term" value="P:dopamine catabolic process"/>
    <property type="evidence" value="ECO:0007669"/>
    <property type="project" value="TreeGrafter"/>
</dbReference>
<comment type="cofactor">
    <cofactor evidence="1">
        <name>Cu(2+)</name>
        <dbReference type="ChEBI" id="CHEBI:29036"/>
    </cofactor>
</comment>
<dbReference type="InterPro" id="IPR000945">
    <property type="entry name" value="DBH-like"/>
</dbReference>
<dbReference type="PRINTS" id="PR00767">
    <property type="entry name" value="DBMONOXGNASE"/>
</dbReference>
<gene>
    <name evidence="13" type="ORF">RRG08_042044</name>
</gene>
<keyword evidence="9" id="KW-0472">Membrane</keyword>
<evidence type="ECO:0000256" key="11">
    <source>
        <dbReference type="ARBA" id="ARBA00023180"/>
    </source>
</evidence>
<dbReference type="InterPro" id="IPR014784">
    <property type="entry name" value="Cu2_ascorb_mOase-like_C"/>
</dbReference>
<evidence type="ECO:0000313" key="14">
    <source>
        <dbReference type="Proteomes" id="UP001283361"/>
    </source>
</evidence>
<dbReference type="SMART" id="SM00664">
    <property type="entry name" value="DoH"/>
    <property type="match status" value="1"/>
</dbReference>